<dbReference type="PANTHER" id="PTHR47957">
    <property type="entry name" value="ATP-DEPENDENT HELICASE HRQ1"/>
    <property type="match status" value="1"/>
</dbReference>
<feature type="domain" description="DEAD/DEAH-box helicase" evidence="1">
    <location>
        <begin position="93"/>
        <end position="197"/>
    </location>
</feature>
<sequence length="223" mass="24933">MPNPISAFERLRADYFRYYDTPFRVRLDPVMAERRNLLDREGKQWREPWLEVIRNYSLTGLGTPTALANAGASTDLIDLAKCGLLEHPDVFTHQADALGSALSGRNVVVSAGTGSGKTEAFLLPVLSALVDESRQWSGTSPSGSNWWEGDDGAFEAQRRDETGRLPAIRALIMYPMNALVEDQLVRLRRSLDSTKARAWLDSNRQGHRFFFGRYTGRTPVSGD</sequence>
<protein>
    <recommendedName>
        <fullName evidence="1">DEAD/DEAH-box helicase domain-containing protein</fullName>
    </recommendedName>
</protein>
<dbReference type="Pfam" id="PF00270">
    <property type="entry name" value="DEAD"/>
    <property type="match status" value="1"/>
</dbReference>
<feature type="non-terminal residue" evidence="2">
    <location>
        <position position="223"/>
    </location>
</feature>
<dbReference type="AlphaFoldDB" id="A0A383A5G5"/>
<reference evidence="2" key="1">
    <citation type="submission" date="2018-05" db="EMBL/GenBank/DDBJ databases">
        <authorList>
            <person name="Lanie J.A."/>
            <person name="Ng W.-L."/>
            <person name="Kazmierczak K.M."/>
            <person name="Andrzejewski T.M."/>
            <person name="Davidsen T.M."/>
            <person name="Wayne K.J."/>
            <person name="Tettelin H."/>
            <person name="Glass J.I."/>
            <person name="Rusch D."/>
            <person name="Podicherti R."/>
            <person name="Tsui H.-C.T."/>
            <person name="Winkler M.E."/>
        </authorList>
    </citation>
    <scope>NUCLEOTIDE SEQUENCE</scope>
</reference>
<dbReference type="GO" id="GO:0036297">
    <property type="term" value="P:interstrand cross-link repair"/>
    <property type="evidence" value="ECO:0007669"/>
    <property type="project" value="TreeGrafter"/>
</dbReference>
<dbReference type="InterPro" id="IPR011545">
    <property type="entry name" value="DEAD/DEAH_box_helicase_dom"/>
</dbReference>
<dbReference type="Gene3D" id="3.40.50.300">
    <property type="entry name" value="P-loop containing nucleotide triphosphate hydrolases"/>
    <property type="match status" value="1"/>
</dbReference>
<dbReference type="GO" id="GO:0003676">
    <property type="term" value="F:nucleic acid binding"/>
    <property type="evidence" value="ECO:0007669"/>
    <property type="project" value="InterPro"/>
</dbReference>
<accession>A0A383A5G5</accession>
<dbReference type="GO" id="GO:0005524">
    <property type="term" value="F:ATP binding"/>
    <property type="evidence" value="ECO:0007669"/>
    <property type="project" value="InterPro"/>
</dbReference>
<dbReference type="EMBL" id="UINC01189303">
    <property type="protein sequence ID" value="SVE02934.1"/>
    <property type="molecule type" value="Genomic_DNA"/>
</dbReference>
<organism evidence="2">
    <name type="scientific">marine metagenome</name>
    <dbReference type="NCBI Taxonomy" id="408172"/>
    <lineage>
        <taxon>unclassified sequences</taxon>
        <taxon>metagenomes</taxon>
        <taxon>ecological metagenomes</taxon>
    </lineage>
</organism>
<proteinExistence type="predicted"/>
<dbReference type="PANTHER" id="PTHR47957:SF3">
    <property type="entry name" value="ATP-DEPENDENT HELICASE HRQ1"/>
    <property type="match status" value="1"/>
</dbReference>
<dbReference type="GO" id="GO:0005634">
    <property type="term" value="C:nucleus"/>
    <property type="evidence" value="ECO:0007669"/>
    <property type="project" value="TreeGrafter"/>
</dbReference>
<gene>
    <name evidence="2" type="ORF">METZ01_LOCUS455788</name>
</gene>
<evidence type="ECO:0000259" key="1">
    <source>
        <dbReference type="Pfam" id="PF00270"/>
    </source>
</evidence>
<name>A0A383A5G5_9ZZZZ</name>
<dbReference type="SUPFAM" id="SSF52540">
    <property type="entry name" value="P-loop containing nucleoside triphosphate hydrolases"/>
    <property type="match status" value="1"/>
</dbReference>
<dbReference type="GO" id="GO:0006289">
    <property type="term" value="P:nucleotide-excision repair"/>
    <property type="evidence" value="ECO:0007669"/>
    <property type="project" value="TreeGrafter"/>
</dbReference>
<dbReference type="GO" id="GO:0043138">
    <property type="term" value="F:3'-5' DNA helicase activity"/>
    <property type="evidence" value="ECO:0007669"/>
    <property type="project" value="TreeGrafter"/>
</dbReference>
<evidence type="ECO:0000313" key="2">
    <source>
        <dbReference type="EMBL" id="SVE02934.1"/>
    </source>
</evidence>
<dbReference type="InterPro" id="IPR027417">
    <property type="entry name" value="P-loop_NTPase"/>
</dbReference>